<dbReference type="SUPFAM" id="SSF48264">
    <property type="entry name" value="Cytochrome P450"/>
    <property type="match status" value="1"/>
</dbReference>
<comment type="similarity">
    <text evidence="2 6">Belongs to the cytochrome P450 family.</text>
</comment>
<dbReference type="Proteomes" id="UP000193144">
    <property type="component" value="Unassembled WGS sequence"/>
</dbReference>
<evidence type="ECO:0000313" key="9">
    <source>
        <dbReference type="Proteomes" id="UP000193144"/>
    </source>
</evidence>
<keyword evidence="7" id="KW-0812">Transmembrane</keyword>
<gene>
    <name evidence="8" type="ORF">BCR34DRAFT_491004</name>
</gene>
<dbReference type="PANTHER" id="PTHR24305:SF166">
    <property type="entry name" value="CYTOCHROME P450 12A4, MITOCHONDRIAL-RELATED"/>
    <property type="match status" value="1"/>
</dbReference>
<keyword evidence="7" id="KW-1133">Transmembrane helix</keyword>
<keyword evidence="3 5" id="KW-0479">Metal-binding</keyword>
<dbReference type="PRINTS" id="PR00385">
    <property type="entry name" value="P450"/>
</dbReference>
<keyword evidence="5 6" id="KW-0349">Heme</keyword>
<dbReference type="OrthoDB" id="1470350at2759"/>
<dbReference type="PROSITE" id="PS00086">
    <property type="entry name" value="CYTOCHROME_P450"/>
    <property type="match status" value="1"/>
</dbReference>
<dbReference type="PANTHER" id="PTHR24305">
    <property type="entry name" value="CYTOCHROME P450"/>
    <property type="match status" value="1"/>
</dbReference>
<dbReference type="InterPro" id="IPR036396">
    <property type="entry name" value="Cyt_P450_sf"/>
</dbReference>
<feature type="transmembrane region" description="Helical" evidence="7">
    <location>
        <begin position="6"/>
        <end position="28"/>
    </location>
</feature>
<accession>A0A1Y1Z4N6</accession>
<dbReference type="InterPro" id="IPR017972">
    <property type="entry name" value="Cyt_P450_CS"/>
</dbReference>
<dbReference type="GO" id="GO:0005506">
    <property type="term" value="F:iron ion binding"/>
    <property type="evidence" value="ECO:0007669"/>
    <property type="project" value="InterPro"/>
</dbReference>
<evidence type="ECO:0000256" key="5">
    <source>
        <dbReference type="PIRSR" id="PIRSR602403-1"/>
    </source>
</evidence>
<protein>
    <submittedName>
        <fullName evidence="8">Cytochrome P450</fullName>
    </submittedName>
</protein>
<dbReference type="Gene3D" id="1.10.630.10">
    <property type="entry name" value="Cytochrome P450"/>
    <property type="match status" value="1"/>
</dbReference>
<dbReference type="PRINTS" id="PR00465">
    <property type="entry name" value="EP450IV"/>
</dbReference>
<reference evidence="8 9" key="1">
    <citation type="submission" date="2016-07" db="EMBL/GenBank/DDBJ databases">
        <title>Pervasive Adenine N6-methylation of Active Genes in Fungi.</title>
        <authorList>
            <consortium name="DOE Joint Genome Institute"/>
            <person name="Mondo S.J."/>
            <person name="Dannebaum R.O."/>
            <person name="Kuo R.C."/>
            <person name="Labutti K."/>
            <person name="Haridas S."/>
            <person name="Kuo A."/>
            <person name="Salamov A."/>
            <person name="Ahrendt S.R."/>
            <person name="Lipzen A."/>
            <person name="Sullivan W."/>
            <person name="Andreopoulos W.B."/>
            <person name="Clum A."/>
            <person name="Lindquist E."/>
            <person name="Daum C."/>
            <person name="Ramamoorthy G.K."/>
            <person name="Gryganskyi A."/>
            <person name="Culley D."/>
            <person name="Magnuson J.K."/>
            <person name="James T.Y."/>
            <person name="O'Malley M.A."/>
            <person name="Stajich J.E."/>
            <person name="Spatafora J.W."/>
            <person name="Visel A."/>
            <person name="Grigoriev I.V."/>
        </authorList>
    </citation>
    <scope>NUCLEOTIDE SEQUENCE [LARGE SCALE GENOMIC DNA]</scope>
    <source>
        <strain evidence="8 9">CBS 115471</strain>
    </source>
</reference>
<evidence type="ECO:0000313" key="8">
    <source>
        <dbReference type="EMBL" id="ORY05166.1"/>
    </source>
</evidence>
<keyword evidence="9" id="KW-1185">Reference proteome</keyword>
<dbReference type="EMBL" id="MCFA01000128">
    <property type="protein sequence ID" value="ORY05166.1"/>
    <property type="molecule type" value="Genomic_DNA"/>
</dbReference>
<dbReference type="Pfam" id="PF00067">
    <property type="entry name" value="p450"/>
    <property type="match status" value="1"/>
</dbReference>
<evidence type="ECO:0000256" key="6">
    <source>
        <dbReference type="RuleBase" id="RU000461"/>
    </source>
</evidence>
<evidence type="ECO:0000256" key="7">
    <source>
        <dbReference type="SAM" id="Phobius"/>
    </source>
</evidence>
<evidence type="ECO:0000256" key="1">
    <source>
        <dbReference type="ARBA" id="ARBA00001971"/>
    </source>
</evidence>
<evidence type="ECO:0000256" key="4">
    <source>
        <dbReference type="ARBA" id="ARBA00023004"/>
    </source>
</evidence>
<dbReference type="InterPro" id="IPR050121">
    <property type="entry name" value="Cytochrome_P450_monoxygenase"/>
</dbReference>
<keyword evidence="6" id="KW-0503">Monooxygenase</keyword>
<proteinExistence type="inferred from homology"/>
<feature type="binding site" description="axial binding residue" evidence="5">
    <location>
        <position position="438"/>
    </location>
    <ligand>
        <name>heme</name>
        <dbReference type="ChEBI" id="CHEBI:30413"/>
    </ligand>
    <ligandPart>
        <name>Fe</name>
        <dbReference type="ChEBI" id="CHEBI:18248"/>
    </ligandPart>
</feature>
<dbReference type="InterPro" id="IPR001128">
    <property type="entry name" value="Cyt_P450"/>
</dbReference>
<name>A0A1Y1Z4N6_9PLEO</name>
<dbReference type="InterPro" id="IPR002403">
    <property type="entry name" value="Cyt_P450_E_grp-IV"/>
</dbReference>
<dbReference type="GO" id="GO:0016705">
    <property type="term" value="F:oxidoreductase activity, acting on paired donors, with incorporation or reduction of molecular oxygen"/>
    <property type="evidence" value="ECO:0007669"/>
    <property type="project" value="InterPro"/>
</dbReference>
<evidence type="ECO:0000256" key="3">
    <source>
        <dbReference type="ARBA" id="ARBA00022723"/>
    </source>
</evidence>
<comment type="caution">
    <text evidence="8">The sequence shown here is derived from an EMBL/GenBank/DDBJ whole genome shotgun (WGS) entry which is preliminary data.</text>
</comment>
<dbReference type="STRING" id="1231657.A0A1Y1Z4N6"/>
<dbReference type="GO" id="GO:0020037">
    <property type="term" value="F:heme binding"/>
    <property type="evidence" value="ECO:0007669"/>
    <property type="project" value="InterPro"/>
</dbReference>
<organism evidence="8 9">
    <name type="scientific">Clohesyomyces aquaticus</name>
    <dbReference type="NCBI Taxonomy" id="1231657"/>
    <lineage>
        <taxon>Eukaryota</taxon>
        <taxon>Fungi</taxon>
        <taxon>Dikarya</taxon>
        <taxon>Ascomycota</taxon>
        <taxon>Pezizomycotina</taxon>
        <taxon>Dothideomycetes</taxon>
        <taxon>Pleosporomycetidae</taxon>
        <taxon>Pleosporales</taxon>
        <taxon>Lindgomycetaceae</taxon>
        <taxon>Clohesyomyces</taxon>
    </lineage>
</organism>
<evidence type="ECO:0000256" key="2">
    <source>
        <dbReference type="ARBA" id="ARBA00010617"/>
    </source>
</evidence>
<keyword evidence="4 5" id="KW-0408">Iron</keyword>
<dbReference type="GO" id="GO:0004497">
    <property type="term" value="F:monooxygenase activity"/>
    <property type="evidence" value="ECO:0007669"/>
    <property type="project" value="UniProtKB-KW"/>
</dbReference>
<keyword evidence="7" id="KW-0472">Membrane</keyword>
<dbReference type="AlphaFoldDB" id="A0A1Y1Z4N6"/>
<keyword evidence="6" id="KW-0560">Oxidoreductase</keyword>
<comment type="cofactor">
    <cofactor evidence="1 5">
        <name>heme</name>
        <dbReference type="ChEBI" id="CHEBI:30413"/>
    </cofactor>
</comment>
<sequence>MAFSNAVALFGAAIGFVVYRFIIFPLFVSPLRHIPTAHPTARLSSLWLLYLRRGDRQALSLISSAHRKSGDVVLLAPNEVSVASLEGVKKVYIEKGGFAKTKWFADLFITFGGGEARNMVSMIGGMSDRLHRARKADVGNVYSKTQMLASEQMVVNADRIIRGKMLSAIGDAVRDKNGVLEVYGFNGAVSADIASGFMWGEEGSTNFIQDLSSGADYFRNHTTWLKFKPGAREAQTWLESFGLKRCAAAEEQVQRDEEMGNSGQKAYPVVYGQLRKRGLRGNTLAAETFDHYLAGAEGPRTNLTYAQWELSRHSEMQARLRGELSALSFQDGLPELKVLDALPLLEAIVTETLRVYTPTPGPMFRLTPPEGTTIDGKFIPGNIQISASPAILHHNPAVFPDSEKWDPDRWVIKSEKDQTKVDEMRRWFFAFSGGSRTCIGKEFALLAMKLTLAAIYTQYTTSIVDDEGIEQDDKFLAGPKGEKLVLKFNRLA</sequence>